<organism evidence="1 2">
    <name type="scientific">Miniphocaeibacter halophilus</name>
    <dbReference type="NCBI Taxonomy" id="2931922"/>
    <lineage>
        <taxon>Bacteria</taxon>
        <taxon>Bacillati</taxon>
        <taxon>Bacillota</taxon>
        <taxon>Tissierellia</taxon>
        <taxon>Tissierellales</taxon>
        <taxon>Peptoniphilaceae</taxon>
        <taxon>Miniphocaeibacter</taxon>
    </lineage>
</organism>
<dbReference type="EC" id="3.5.2.2" evidence="1"/>
<evidence type="ECO:0000313" key="2">
    <source>
        <dbReference type="Proteomes" id="UP000595814"/>
    </source>
</evidence>
<keyword evidence="1" id="KW-0378">Hydrolase</keyword>
<proteinExistence type="predicted"/>
<evidence type="ECO:0000313" key="1">
    <source>
        <dbReference type="EMBL" id="QQK07130.1"/>
    </source>
</evidence>
<gene>
    <name evidence="1" type="primary">hydA</name>
    <name evidence="1" type="ORF">JFY71_07290</name>
</gene>
<dbReference type="Proteomes" id="UP000595814">
    <property type="component" value="Chromosome"/>
</dbReference>
<accession>A0AC61MNM5</accession>
<protein>
    <submittedName>
        <fullName evidence="1">Dihydropyrimidinase</fullName>
        <ecNumber evidence="1">3.5.2.2</ecNumber>
    </submittedName>
</protein>
<name>A0AC61MNM5_9FIRM</name>
<sequence length="454" mass="51195">MSLLIKNIKVCNGKDEFISDVYIEEEKIKEIGNNLNIKADEIIDGTNKLLLPGGIDVHTHFDLDLGEFVAVDDWEIGPKAAAFGGTTTVVDHIGFLERGSSLQAMVDRYFEISEGKPIIDYSFHGVMQETTDEMVDEVEKLFNEGIVSVKLYTTYGGKLEDDQILKVLQKAKETGTVICVHCENDGSIKLLREESEREGHFDPIYHAKTRPNVTEAEAISRLAYLSKIAGDPKLYIVHTSTAEGLEEIKKARRYGLKNIFCETCTQYLTLTEEKYKDPIEGLKYIMAPPLRTNKDVEALWEGIANGDVDVIATDHCPFMFKEHKLKYKEDFKKVPGGAPGVEERMEIVLTEGQKRKISLNTLMDKLIYNPAKIFGLYPKKGSLAIGSDADLVIYNKEKYTISQSNRHSSVDYTGYEGFEVDFKVDTVIVRGKVVIQNNEVQVENGYGKFIKRKF</sequence>
<dbReference type="EMBL" id="CP066744">
    <property type="protein sequence ID" value="QQK07130.1"/>
    <property type="molecule type" value="Genomic_DNA"/>
</dbReference>
<keyword evidence="2" id="KW-1185">Reference proteome</keyword>
<reference evidence="1 2" key="1">
    <citation type="journal article" date="2022" name="Int. J. Syst. Evol. Microbiol.">
        <title>Miniphocaeibacter halophilus sp. nov., an ammonium-tolerant acetate-producing bacterium isolated from a biogas system.</title>
        <authorList>
            <person name="Schnurer A."/>
            <person name="Singh A."/>
            <person name="Bi S."/>
            <person name="Qiao W."/>
            <person name="Westerholm M."/>
        </authorList>
    </citation>
    <scope>NUCLEOTIDE SEQUENCE [LARGE SCALE GENOMIC DNA]</scope>
    <source>
        <strain evidence="1 2">AMB_01</strain>
    </source>
</reference>